<dbReference type="Proteomes" id="UP001372338">
    <property type="component" value="Unassembled WGS sequence"/>
</dbReference>
<sequence>MDQCDEDQILNYNKFNKYHQFLKRTSPLVFSVSLFSLFLCYTSGFSMHPQSFNAYFSTCLFSMFTHTLERKYMFLICNGILAIIAKTSLMKSSPPLSSPAFDLEFNNNQEASSNNLSETNNALLVSSVPSTFESSELFQDNNYNDVSLMVEEKVLEQVKKQECNDDEEVIEAVEEQEDHETLNTEIEGKEEEEDESFIEETEGGVEDDEVAETTMTSSEDLANTEELNRKFEEFIRKMKEEIRIEAQRQLIAV</sequence>
<dbReference type="EMBL" id="JAYWIO010000008">
    <property type="protein sequence ID" value="KAK7245979.1"/>
    <property type="molecule type" value="Genomic_DNA"/>
</dbReference>
<comment type="caution">
    <text evidence="3">The sequence shown here is derived from an EMBL/GenBank/DDBJ whole genome shotgun (WGS) entry which is preliminary data.</text>
</comment>
<dbReference type="PANTHER" id="PTHR34947">
    <property type="entry name" value="TRANSMEMBRANE PROTEIN"/>
    <property type="match status" value="1"/>
</dbReference>
<evidence type="ECO:0000313" key="4">
    <source>
        <dbReference type="Proteomes" id="UP001372338"/>
    </source>
</evidence>
<evidence type="ECO:0000313" key="3">
    <source>
        <dbReference type="EMBL" id="KAK7245979.1"/>
    </source>
</evidence>
<protein>
    <submittedName>
        <fullName evidence="3">Uncharacterized protein</fullName>
    </submittedName>
</protein>
<keyword evidence="2" id="KW-1133">Transmembrane helix</keyword>
<feature type="region of interest" description="Disordered" evidence="1">
    <location>
        <begin position="178"/>
        <end position="223"/>
    </location>
</feature>
<reference evidence="3 4" key="1">
    <citation type="submission" date="2024-01" db="EMBL/GenBank/DDBJ databases">
        <title>The genomes of 5 underutilized Papilionoideae crops provide insights into root nodulation and disease resistanc.</title>
        <authorList>
            <person name="Yuan L."/>
        </authorList>
    </citation>
    <scope>NUCLEOTIDE SEQUENCE [LARGE SCALE GENOMIC DNA]</scope>
    <source>
        <strain evidence="3">ZHUSHIDOU_FW_LH</strain>
        <tissue evidence="3">Leaf</tissue>
    </source>
</reference>
<keyword evidence="2" id="KW-0472">Membrane</keyword>
<keyword evidence="2" id="KW-0812">Transmembrane</keyword>
<evidence type="ECO:0000256" key="1">
    <source>
        <dbReference type="SAM" id="MobiDB-lite"/>
    </source>
</evidence>
<evidence type="ECO:0000256" key="2">
    <source>
        <dbReference type="SAM" id="Phobius"/>
    </source>
</evidence>
<feature type="transmembrane region" description="Helical" evidence="2">
    <location>
        <begin position="27"/>
        <end position="47"/>
    </location>
</feature>
<keyword evidence="4" id="KW-1185">Reference proteome</keyword>
<proteinExistence type="predicted"/>
<name>A0AAN9E487_CROPI</name>
<dbReference type="AlphaFoldDB" id="A0AAN9E487"/>
<organism evidence="3 4">
    <name type="scientific">Crotalaria pallida</name>
    <name type="common">Smooth rattlebox</name>
    <name type="synonym">Crotalaria striata</name>
    <dbReference type="NCBI Taxonomy" id="3830"/>
    <lineage>
        <taxon>Eukaryota</taxon>
        <taxon>Viridiplantae</taxon>
        <taxon>Streptophyta</taxon>
        <taxon>Embryophyta</taxon>
        <taxon>Tracheophyta</taxon>
        <taxon>Spermatophyta</taxon>
        <taxon>Magnoliopsida</taxon>
        <taxon>eudicotyledons</taxon>
        <taxon>Gunneridae</taxon>
        <taxon>Pentapetalae</taxon>
        <taxon>rosids</taxon>
        <taxon>fabids</taxon>
        <taxon>Fabales</taxon>
        <taxon>Fabaceae</taxon>
        <taxon>Papilionoideae</taxon>
        <taxon>50 kb inversion clade</taxon>
        <taxon>genistoids sensu lato</taxon>
        <taxon>core genistoids</taxon>
        <taxon>Crotalarieae</taxon>
        <taxon>Crotalaria</taxon>
    </lineage>
</organism>
<gene>
    <name evidence="3" type="ORF">RIF29_40835</name>
</gene>
<accession>A0AAN9E487</accession>
<dbReference type="PANTHER" id="PTHR34947:SF4">
    <property type="entry name" value="TRANSMEMBRANE PROTEIN"/>
    <property type="match status" value="1"/>
</dbReference>
<feature type="compositionally biased region" description="Acidic residues" evidence="1">
    <location>
        <begin position="188"/>
        <end position="211"/>
    </location>
</feature>